<accession>A0AAD8ZKA4</accession>
<evidence type="ECO:0000256" key="10">
    <source>
        <dbReference type="ARBA" id="ARBA00067801"/>
    </source>
</evidence>
<dbReference type="InterPro" id="IPR027417">
    <property type="entry name" value="P-loop_NTPase"/>
</dbReference>
<dbReference type="Proteomes" id="UP001239994">
    <property type="component" value="Unassembled WGS sequence"/>
</dbReference>
<name>A0AAD8ZKA4_9TELE</name>
<gene>
    <name evidence="11" type="ORF">P4O66_006211</name>
</gene>
<reference evidence="11" key="1">
    <citation type="submission" date="2023-03" db="EMBL/GenBank/DDBJ databases">
        <title>Electrophorus voltai genome.</title>
        <authorList>
            <person name="Bian C."/>
        </authorList>
    </citation>
    <scope>NUCLEOTIDE SEQUENCE</scope>
    <source>
        <strain evidence="11">CB-2022</strain>
        <tissue evidence="11">Muscle</tissue>
    </source>
</reference>
<comment type="function">
    <text evidence="9">Controls vesicular trafficking from endosomes to the trans-Golgi network (TGN). Acts as a negative regulator of TLR9 signaling and can suppress TLR9-triggered TNFA, IL6, and IFNB production in macrophages by promoting TLR9 lysosomal degradation. Also negatively regulates TLR4 signaling in macrophages by promoting lysosomal degradation of TLR4. Promotes megakaryocytic differentiation by increasing NF-kappa-B-dependent IL6 production and subsequently enhancing the association of STAT3 with GATA1. Not involved in the regulation of the EGF- and EGFR degradation pathway.</text>
</comment>
<evidence type="ECO:0000256" key="4">
    <source>
        <dbReference type="ARBA" id="ARBA00022741"/>
    </source>
</evidence>
<protein>
    <recommendedName>
        <fullName evidence="10">Ras-related protein Rab-7b</fullName>
    </recommendedName>
</protein>
<dbReference type="SMART" id="SM00174">
    <property type="entry name" value="RHO"/>
    <property type="match status" value="1"/>
</dbReference>
<dbReference type="PANTHER" id="PTHR47981">
    <property type="entry name" value="RAB FAMILY"/>
    <property type="match status" value="1"/>
</dbReference>
<evidence type="ECO:0000256" key="2">
    <source>
        <dbReference type="ARBA" id="ARBA00006270"/>
    </source>
</evidence>
<proteinExistence type="inferred from homology"/>
<evidence type="ECO:0000256" key="6">
    <source>
        <dbReference type="ARBA" id="ARBA00023134"/>
    </source>
</evidence>
<keyword evidence="6" id="KW-0342">GTP-binding</keyword>
<dbReference type="SMART" id="SM00176">
    <property type="entry name" value="RAN"/>
    <property type="match status" value="1"/>
</dbReference>
<dbReference type="GO" id="GO:0003924">
    <property type="term" value="F:GTPase activity"/>
    <property type="evidence" value="ECO:0007669"/>
    <property type="project" value="InterPro"/>
</dbReference>
<dbReference type="FunFam" id="3.40.50.300:FF:000751">
    <property type="entry name" value="Rab family GTPase, putative"/>
    <property type="match status" value="1"/>
</dbReference>
<evidence type="ECO:0000256" key="7">
    <source>
        <dbReference type="ARBA" id="ARBA00023288"/>
    </source>
</evidence>
<dbReference type="GO" id="GO:0008333">
    <property type="term" value="P:endosome to lysosome transport"/>
    <property type="evidence" value="ECO:0007669"/>
    <property type="project" value="TreeGrafter"/>
</dbReference>
<comment type="similarity">
    <text evidence="2">Belongs to the small GTPase superfamily. Rab family.</text>
</comment>
<dbReference type="GO" id="GO:0090385">
    <property type="term" value="P:phagosome-lysosome fusion"/>
    <property type="evidence" value="ECO:0007669"/>
    <property type="project" value="TreeGrafter"/>
</dbReference>
<comment type="subcellular location">
    <subcellularLocation>
        <location evidence="1">Cytoplasmic vesicle</location>
        <location evidence="1">Phagosome membrane</location>
        <topology evidence="1">Lipid-anchor</topology>
        <orientation evidence="1">Cytoplasmic side</orientation>
    </subcellularLocation>
</comment>
<sequence length="211" mass="23531">MMAEWSKSHLKVVLVGNSGVGKSSIMTRFVDHRFTNMYRATIGVDFLTKEMTVDQSPVVFQIWDTAGTERFHSLGTSLYCRAHCCLLVFDVTSAASFSALDGWKKEFLAQSCPTEPASFPFIVLGNKTDLDVREVSMNRAQLWCEAVGAQYFECSAKEGTAIDAAFEVAAKAALHYFRSNAMDHREEVKITSKQETNSKQSEVLRSPQCNC</sequence>
<dbReference type="InterPro" id="IPR005225">
    <property type="entry name" value="Small_GTP-bd"/>
</dbReference>
<dbReference type="GO" id="GO:0030670">
    <property type="term" value="C:phagocytic vesicle membrane"/>
    <property type="evidence" value="ECO:0007669"/>
    <property type="project" value="UniProtKB-SubCell"/>
</dbReference>
<evidence type="ECO:0000256" key="3">
    <source>
        <dbReference type="ARBA" id="ARBA00022448"/>
    </source>
</evidence>
<keyword evidence="8" id="KW-0636">Prenylation</keyword>
<organism evidence="11 12">
    <name type="scientific">Electrophorus voltai</name>
    <dbReference type="NCBI Taxonomy" id="2609070"/>
    <lineage>
        <taxon>Eukaryota</taxon>
        <taxon>Metazoa</taxon>
        <taxon>Chordata</taxon>
        <taxon>Craniata</taxon>
        <taxon>Vertebrata</taxon>
        <taxon>Euteleostomi</taxon>
        <taxon>Actinopterygii</taxon>
        <taxon>Neopterygii</taxon>
        <taxon>Teleostei</taxon>
        <taxon>Ostariophysi</taxon>
        <taxon>Gymnotiformes</taxon>
        <taxon>Gymnotoidei</taxon>
        <taxon>Gymnotidae</taxon>
        <taxon>Electrophorus</taxon>
    </lineage>
</organism>
<evidence type="ECO:0000256" key="8">
    <source>
        <dbReference type="ARBA" id="ARBA00023289"/>
    </source>
</evidence>
<comment type="caution">
    <text evidence="11">The sequence shown here is derived from an EMBL/GenBank/DDBJ whole genome shotgun (WGS) entry which is preliminary data.</text>
</comment>
<dbReference type="AlphaFoldDB" id="A0AAD8ZKA4"/>
<keyword evidence="3" id="KW-0813">Transport</keyword>
<dbReference type="PROSITE" id="PS51419">
    <property type="entry name" value="RAB"/>
    <property type="match status" value="1"/>
</dbReference>
<dbReference type="PROSITE" id="PS51420">
    <property type="entry name" value="RHO"/>
    <property type="match status" value="1"/>
</dbReference>
<evidence type="ECO:0000313" key="12">
    <source>
        <dbReference type="Proteomes" id="UP001239994"/>
    </source>
</evidence>
<dbReference type="GO" id="GO:0005525">
    <property type="term" value="F:GTP binding"/>
    <property type="evidence" value="ECO:0007669"/>
    <property type="project" value="UniProtKB-KW"/>
</dbReference>
<dbReference type="Gene3D" id="3.40.50.300">
    <property type="entry name" value="P-loop containing nucleotide triphosphate hydrolases"/>
    <property type="match status" value="1"/>
</dbReference>
<dbReference type="GO" id="GO:0005770">
    <property type="term" value="C:late endosome"/>
    <property type="evidence" value="ECO:0007669"/>
    <property type="project" value="TreeGrafter"/>
</dbReference>
<dbReference type="GO" id="GO:0002682">
    <property type="term" value="P:regulation of immune system process"/>
    <property type="evidence" value="ECO:0007669"/>
    <property type="project" value="UniProtKB-ARBA"/>
</dbReference>
<keyword evidence="12" id="KW-1185">Reference proteome</keyword>
<dbReference type="PRINTS" id="PR00449">
    <property type="entry name" value="RASTRNSFRMNG"/>
</dbReference>
<dbReference type="SMART" id="SM00173">
    <property type="entry name" value="RAS"/>
    <property type="match status" value="1"/>
</dbReference>
<keyword evidence="4" id="KW-0547">Nucleotide-binding</keyword>
<dbReference type="GO" id="GO:0005764">
    <property type="term" value="C:lysosome"/>
    <property type="evidence" value="ECO:0007669"/>
    <property type="project" value="UniProtKB-ARBA"/>
</dbReference>
<evidence type="ECO:0000256" key="5">
    <source>
        <dbReference type="ARBA" id="ARBA00022927"/>
    </source>
</evidence>
<dbReference type="SUPFAM" id="SSF52540">
    <property type="entry name" value="P-loop containing nucleoside triphosphate hydrolases"/>
    <property type="match status" value="1"/>
</dbReference>
<dbReference type="EMBL" id="JAROKS010000011">
    <property type="protein sequence ID" value="KAK1799676.1"/>
    <property type="molecule type" value="Genomic_DNA"/>
</dbReference>
<keyword evidence="5" id="KW-0653">Protein transport</keyword>
<dbReference type="SMART" id="SM00175">
    <property type="entry name" value="RAB"/>
    <property type="match status" value="1"/>
</dbReference>
<evidence type="ECO:0000313" key="11">
    <source>
        <dbReference type="EMBL" id="KAK1799676.1"/>
    </source>
</evidence>
<evidence type="ECO:0000256" key="9">
    <source>
        <dbReference type="ARBA" id="ARBA00058158"/>
    </source>
</evidence>
<dbReference type="NCBIfam" id="TIGR00231">
    <property type="entry name" value="small_GTP"/>
    <property type="match status" value="1"/>
</dbReference>
<keyword evidence="7" id="KW-0449">Lipoprotein</keyword>
<dbReference type="PROSITE" id="PS51421">
    <property type="entry name" value="RAS"/>
    <property type="match status" value="1"/>
</dbReference>
<dbReference type="InterPro" id="IPR001806">
    <property type="entry name" value="Small_GTPase"/>
</dbReference>
<evidence type="ECO:0000256" key="1">
    <source>
        <dbReference type="ARBA" id="ARBA00004616"/>
    </source>
</evidence>
<dbReference type="PANTHER" id="PTHR47981:SF6">
    <property type="entry name" value="SI:DKEY-13A21.4"/>
    <property type="match status" value="1"/>
</dbReference>
<dbReference type="Pfam" id="PF00071">
    <property type="entry name" value="Ras"/>
    <property type="match status" value="1"/>
</dbReference>
<dbReference type="GO" id="GO:0015031">
    <property type="term" value="P:protein transport"/>
    <property type="evidence" value="ECO:0007669"/>
    <property type="project" value="UniProtKB-KW"/>
</dbReference>